<proteinExistence type="predicted"/>
<name>A0AAV5ATI1_9AGAM</name>
<gene>
    <name evidence="1" type="ORF">Clacol_003253</name>
    <name evidence="2" type="ORF">Clacol_010610</name>
</gene>
<dbReference type="EMBL" id="BPWL01000003">
    <property type="protein sequence ID" value="GJJ09031.1"/>
    <property type="molecule type" value="Genomic_DNA"/>
</dbReference>
<comment type="caution">
    <text evidence="2">The sequence shown here is derived from an EMBL/GenBank/DDBJ whole genome shotgun (WGS) entry which is preliminary data.</text>
</comment>
<reference evidence="2" key="1">
    <citation type="submission" date="2021-10" db="EMBL/GenBank/DDBJ databases">
        <title>De novo Genome Assembly of Clathrus columnatus (Basidiomycota, Fungi) Using Illumina and Nanopore Sequence Data.</title>
        <authorList>
            <person name="Ogiso-Tanaka E."/>
            <person name="Itagaki H."/>
            <person name="Hosoya T."/>
            <person name="Hosaka K."/>
        </authorList>
    </citation>
    <scope>NUCLEOTIDE SEQUENCE</scope>
    <source>
        <strain evidence="2">MO-923</strain>
    </source>
</reference>
<evidence type="ECO:0000313" key="2">
    <source>
        <dbReference type="EMBL" id="GJJ16313.1"/>
    </source>
</evidence>
<evidence type="ECO:0000313" key="3">
    <source>
        <dbReference type="Proteomes" id="UP001050691"/>
    </source>
</evidence>
<evidence type="ECO:0000313" key="1">
    <source>
        <dbReference type="EMBL" id="GJJ09031.1"/>
    </source>
</evidence>
<dbReference type="AlphaFoldDB" id="A0AAV5ATI1"/>
<keyword evidence="3" id="KW-1185">Reference proteome</keyword>
<protein>
    <submittedName>
        <fullName evidence="2">Uncharacterized protein</fullName>
    </submittedName>
</protein>
<dbReference type="Proteomes" id="UP001050691">
    <property type="component" value="Unassembled WGS sequence"/>
</dbReference>
<organism evidence="2 3">
    <name type="scientific">Clathrus columnatus</name>
    <dbReference type="NCBI Taxonomy" id="1419009"/>
    <lineage>
        <taxon>Eukaryota</taxon>
        <taxon>Fungi</taxon>
        <taxon>Dikarya</taxon>
        <taxon>Basidiomycota</taxon>
        <taxon>Agaricomycotina</taxon>
        <taxon>Agaricomycetes</taxon>
        <taxon>Phallomycetidae</taxon>
        <taxon>Phallales</taxon>
        <taxon>Clathraceae</taxon>
        <taxon>Clathrus</taxon>
    </lineage>
</organism>
<dbReference type="EMBL" id="BPWL01000019">
    <property type="protein sequence ID" value="GJJ16313.1"/>
    <property type="molecule type" value="Genomic_DNA"/>
</dbReference>
<sequence>MEANSAASRHKLRLQNKLVEMGYSMEDFPGDWDAEWEEIMENPQLFSPDSSDSVYKTLEACIVREKERREADERDIRRSMRENEITSFISSLKIPPWMNRVDILQLPTIEDMIQQNDFSIPVTVKNWEMATPRISQEIDSYALYIQRKLCELMLVKVSVTDSSETNAQDELKDSVQTLNYPTSFFGCSCCSVSLLRYPSLLSHNNYSSTKVVVTQRLKFDHDATSIAKSLLTCLSLIPDNIDEAIFQCLRCQDHLVPPLSWDELVYHFVVKKYEYSKANAKWRLKPFTEDLYDDHALTGPIPIALLTKSEAETLRLKTAGKKLVKIRLPF</sequence>
<accession>A0AAV5ATI1</accession>